<comment type="caution">
    <text evidence="1">The sequence shown here is derived from an EMBL/GenBank/DDBJ whole genome shotgun (WGS) entry which is preliminary data.</text>
</comment>
<gene>
    <name evidence="1" type="ORF">F8M41_009238</name>
</gene>
<dbReference type="AlphaFoldDB" id="A0A8H3X372"/>
<organism evidence="1 2">
    <name type="scientific">Gigaspora margarita</name>
    <dbReference type="NCBI Taxonomy" id="4874"/>
    <lineage>
        <taxon>Eukaryota</taxon>
        <taxon>Fungi</taxon>
        <taxon>Fungi incertae sedis</taxon>
        <taxon>Mucoromycota</taxon>
        <taxon>Glomeromycotina</taxon>
        <taxon>Glomeromycetes</taxon>
        <taxon>Diversisporales</taxon>
        <taxon>Gigasporaceae</taxon>
        <taxon>Gigaspora</taxon>
    </lineage>
</organism>
<reference evidence="1 2" key="1">
    <citation type="journal article" date="2019" name="Environ. Microbiol.">
        <title>At the nexus of three kingdoms: the genome of the mycorrhizal fungus Gigaspora margarita provides insights into plant, endobacterial and fungal interactions.</title>
        <authorList>
            <person name="Venice F."/>
            <person name="Ghignone S."/>
            <person name="Salvioli di Fossalunga A."/>
            <person name="Amselem J."/>
            <person name="Novero M."/>
            <person name="Xianan X."/>
            <person name="Sedzielewska Toro K."/>
            <person name="Morin E."/>
            <person name="Lipzen A."/>
            <person name="Grigoriev I.V."/>
            <person name="Henrissat B."/>
            <person name="Martin F.M."/>
            <person name="Bonfante P."/>
        </authorList>
    </citation>
    <scope>NUCLEOTIDE SEQUENCE [LARGE SCALE GENOMIC DNA]</scope>
    <source>
        <strain evidence="1 2">BEG34</strain>
    </source>
</reference>
<proteinExistence type="predicted"/>
<protein>
    <submittedName>
        <fullName evidence="1">Anaphase-promoting complex subunit Cut9</fullName>
    </submittedName>
</protein>
<accession>A0A8H3X372</accession>
<dbReference type="Gene3D" id="1.25.40.10">
    <property type="entry name" value="Tetratricopeptide repeat domain"/>
    <property type="match status" value="1"/>
</dbReference>
<evidence type="ECO:0000313" key="2">
    <source>
        <dbReference type="Proteomes" id="UP000439903"/>
    </source>
</evidence>
<dbReference type="EMBL" id="WTPW01001998">
    <property type="protein sequence ID" value="KAF0403438.1"/>
    <property type="molecule type" value="Genomic_DNA"/>
</dbReference>
<dbReference type="Proteomes" id="UP000439903">
    <property type="component" value="Unassembled WGS sequence"/>
</dbReference>
<dbReference type="OrthoDB" id="10006270at2759"/>
<dbReference type="InterPro" id="IPR011990">
    <property type="entry name" value="TPR-like_helical_dom_sf"/>
</dbReference>
<keyword evidence="2" id="KW-1185">Reference proteome</keyword>
<evidence type="ECO:0000313" key="1">
    <source>
        <dbReference type="EMBL" id="KAF0403438.1"/>
    </source>
</evidence>
<name>A0A8H3X372_GIGMA</name>
<sequence length="100" mass="11742">MYNQACLPIHFVCLHELREKNKLFLFAHELVEHSPDKAITWFSVGCYNFLIGQNSEARDILPRHLLWILIAGQRGSHLRLFSLVCNIFKPKIFCLLNNIY</sequence>